<feature type="compositionally biased region" description="Basic and acidic residues" evidence="1">
    <location>
        <begin position="70"/>
        <end position="82"/>
    </location>
</feature>
<dbReference type="AlphaFoldDB" id="A0A397W5V9"/>
<comment type="caution">
    <text evidence="2">The sequence shown here is derived from an EMBL/GenBank/DDBJ whole genome shotgun (WGS) entry which is preliminary data.</text>
</comment>
<protein>
    <submittedName>
        <fullName evidence="2">Uncharacterized protein</fullName>
    </submittedName>
</protein>
<sequence>MGEGVEETESNFNEVPMIYDNKEILASPHSDMEADYLLTDSEPLSMEDEQSRTESIEIDPDDYDDASFDDAFHDLQHPQDVE</sequence>
<evidence type="ECO:0000256" key="1">
    <source>
        <dbReference type="SAM" id="MobiDB-lite"/>
    </source>
</evidence>
<keyword evidence="3" id="KW-1185">Reference proteome</keyword>
<accession>A0A397W5V9</accession>
<feature type="compositionally biased region" description="Acidic residues" evidence="1">
    <location>
        <begin position="56"/>
        <end position="68"/>
    </location>
</feature>
<evidence type="ECO:0000313" key="3">
    <source>
        <dbReference type="Proteomes" id="UP000266673"/>
    </source>
</evidence>
<feature type="region of interest" description="Disordered" evidence="1">
    <location>
        <begin position="37"/>
        <end position="82"/>
    </location>
</feature>
<proteinExistence type="predicted"/>
<organism evidence="2 3">
    <name type="scientific">Gigaspora rosea</name>
    <dbReference type="NCBI Taxonomy" id="44941"/>
    <lineage>
        <taxon>Eukaryota</taxon>
        <taxon>Fungi</taxon>
        <taxon>Fungi incertae sedis</taxon>
        <taxon>Mucoromycota</taxon>
        <taxon>Glomeromycotina</taxon>
        <taxon>Glomeromycetes</taxon>
        <taxon>Diversisporales</taxon>
        <taxon>Gigasporaceae</taxon>
        <taxon>Gigaspora</taxon>
    </lineage>
</organism>
<dbReference type="Proteomes" id="UP000266673">
    <property type="component" value="Unassembled WGS sequence"/>
</dbReference>
<dbReference type="EMBL" id="QKWP01000032">
    <property type="protein sequence ID" value="RIB29648.1"/>
    <property type="molecule type" value="Genomic_DNA"/>
</dbReference>
<reference evidence="2 3" key="1">
    <citation type="submission" date="2018-06" db="EMBL/GenBank/DDBJ databases">
        <title>Comparative genomics reveals the genomic features of Rhizophagus irregularis, R. cerebriforme, R. diaphanum and Gigaspora rosea, and their symbiotic lifestyle signature.</title>
        <authorList>
            <person name="Morin E."/>
            <person name="San Clemente H."/>
            <person name="Chen E.C.H."/>
            <person name="De La Providencia I."/>
            <person name="Hainaut M."/>
            <person name="Kuo A."/>
            <person name="Kohler A."/>
            <person name="Murat C."/>
            <person name="Tang N."/>
            <person name="Roy S."/>
            <person name="Loubradou J."/>
            <person name="Henrissat B."/>
            <person name="Grigoriev I.V."/>
            <person name="Corradi N."/>
            <person name="Roux C."/>
            <person name="Martin F.M."/>
        </authorList>
    </citation>
    <scope>NUCLEOTIDE SEQUENCE [LARGE SCALE GENOMIC DNA]</scope>
    <source>
        <strain evidence="2 3">DAOM 194757</strain>
    </source>
</reference>
<gene>
    <name evidence="2" type="ORF">C2G38_2154688</name>
</gene>
<evidence type="ECO:0000313" key="2">
    <source>
        <dbReference type="EMBL" id="RIB29648.1"/>
    </source>
</evidence>
<name>A0A397W5V9_9GLOM</name>